<evidence type="ECO:0000256" key="2">
    <source>
        <dbReference type="ARBA" id="ARBA00023235"/>
    </source>
</evidence>
<evidence type="ECO:0000313" key="3">
    <source>
        <dbReference type="EMBL" id="MFM2486056.1"/>
    </source>
</evidence>
<dbReference type="GO" id="GO:0016787">
    <property type="term" value="F:hydrolase activity"/>
    <property type="evidence" value="ECO:0007669"/>
    <property type="project" value="UniProtKB-KW"/>
</dbReference>
<keyword evidence="4" id="KW-1185">Reference proteome</keyword>
<accession>A0ABW9G8Q0</accession>
<protein>
    <submittedName>
        <fullName evidence="3">Histidine phosphatase family protein</fullName>
        <ecNumber evidence="3">3.1.3.-</ecNumber>
    </submittedName>
</protein>
<dbReference type="InterPro" id="IPR029033">
    <property type="entry name" value="His_PPase_superfam"/>
</dbReference>
<dbReference type="InterPro" id="IPR001345">
    <property type="entry name" value="PG/BPGM_mutase_AS"/>
</dbReference>
<proteinExistence type="predicted"/>
<name>A0ABW9G8Q0_9GAMM</name>
<dbReference type="PIRSF" id="PIRSF000709">
    <property type="entry name" value="6PFK_2-Ptase"/>
    <property type="match status" value="1"/>
</dbReference>
<reference evidence="3 4" key="1">
    <citation type="journal article" date="2013" name="Int. J. Syst. Evol. Microbiol.">
        <title>Celerinatantimonas yamalensis sp. nov., a cold-adapted diazotrophic bacterium from a cold permafrost brine.</title>
        <authorList>
            <person name="Shcherbakova V."/>
            <person name="Chuvilskaya N."/>
            <person name="Rivkina E."/>
            <person name="Demidov N."/>
            <person name="Uchaeva V."/>
            <person name="Suetin S."/>
            <person name="Suzina N."/>
            <person name="Gilichinsky D."/>
        </authorList>
    </citation>
    <scope>NUCLEOTIDE SEQUENCE [LARGE SCALE GENOMIC DNA]</scope>
    <source>
        <strain evidence="3 4">C7</strain>
    </source>
</reference>
<comment type="caution">
    <text evidence="3">The sequence shown here is derived from an EMBL/GenBank/DDBJ whole genome shotgun (WGS) entry which is preliminary data.</text>
</comment>
<dbReference type="RefSeq" id="WP_408624320.1">
    <property type="nucleotide sequence ID" value="NZ_JBEQCT010000006.1"/>
</dbReference>
<keyword evidence="3" id="KW-0378">Hydrolase</keyword>
<dbReference type="EMBL" id="JBEQCT010000006">
    <property type="protein sequence ID" value="MFM2486056.1"/>
    <property type="molecule type" value="Genomic_DNA"/>
</dbReference>
<gene>
    <name evidence="3" type="ORF">ABUE30_13475</name>
</gene>
<dbReference type="SMART" id="SM00855">
    <property type="entry name" value="PGAM"/>
    <property type="match status" value="1"/>
</dbReference>
<keyword evidence="1" id="KW-0324">Glycolysis</keyword>
<evidence type="ECO:0000313" key="4">
    <source>
        <dbReference type="Proteomes" id="UP001629953"/>
    </source>
</evidence>
<dbReference type="InterPro" id="IPR050275">
    <property type="entry name" value="PGM_Phosphatase"/>
</dbReference>
<dbReference type="CDD" id="cd07067">
    <property type="entry name" value="HP_PGM_like"/>
    <property type="match status" value="1"/>
</dbReference>
<organism evidence="3 4">
    <name type="scientific">Celerinatantimonas yamalensis</name>
    <dbReference type="NCBI Taxonomy" id="559956"/>
    <lineage>
        <taxon>Bacteria</taxon>
        <taxon>Pseudomonadati</taxon>
        <taxon>Pseudomonadota</taxon>
        <taxon>Gammaproteobacteria</taxon>
        <taxon>Celerinatantimonadaceae</taxon>
        <taxon>Celerinatantimonas</taxon>
    </lineage>
</organism>
<evidence type="ECO:0000256" key="1">
    <source>
        <dbReference type="ARBA" id="ARBA00023152"/>
    </source>
</evidence>
<sequence length="199" mass="22210">MPVKQLYIIRHGQTEFNSEQRLQGQCNSPLTPLGEQQAQSVGLSLAAQADIDTFALIASPLGRARQTAQWIAKALGQEAPSIRFDERLMEFALGDWESLPAPEIKALHPEFIDSKDWYLRAPKAESLSAVKQRVNAFLNDPKTPEKAIVVSHALTGSVLRALLIGLDDTQIFEQPRPQDSYFYVVNGQLTQIFCESEFI</sequence>
<dbReference type="PANTHER" id="PTHR48100">
    <property type="entry name" value="BROAD-SPECIFICITY PHOSPHATASE YOR283W-RELATED"/>
    <property type="match status" value="1"/>
</dbReference>
<keyword evidence="2" id="KW-0413">Isomerase</keyword>
<dbReference type="Gene3D" id="3.40.50.1240">
    <property type="entry name" value="Phosphoglycerate mutase-like"/>
    <property type="match status" value="1"/>
</dbReference>
<dbReference type="PANTHER" id="PTHR48100:SF1">
    <property type="entry name" value="HISTIDINE PHOSPHATASE FAMILY PROTEIN-RELATED"/>
    <property type="match status" value="1"/>
</dbReference>
<dbReference type="InterPro" id="IPR013078">
    <property type="entry name" value="His_Pase_superF_clade-1"/>
</dbReference>
<dbReference type="Proteomes" id="UP001629953">
    <property type="component" value="Unassembled WGS sequence"/>
</dbReference>
<dbReference type="PROSITE" id="PS00175">
    <property type="entry name" value="PG_MUTASE"/>
    <property type="match status" value="1"/>
</dbReference>
<dbReference type="SUPFAM" id="SSF53254">
    <property type="entry name" value="Phosphoglycerate mutase-like"/>
    <property type="match status" value="1"/>
</dbReference>
<dbReference type="Pfam" id="PF00300">
    <property type="entry name" value="His_Phos_1"/>
    <property type="match status" value="1"/>
</dbReference>
<dbReference type="EC" id="3.1.3.-" evidence="3"/>